<evidence type="ECO:0000313" key="6">
    <source>
        <dbReference type="EMBL" id="AKC87100.1"/>
    </source>
</evidence>
<gene>
    <name evidence="6" type="ORF">WQ53_10435</name>
</gene>
<evidence type="ECO:0000256" key="3">
    <source>
        <dbReference type="ARBA" id="ARBA00022679"/>
    </source>
</evidence>
<dbReference type="InterPro" id="IPR018357">
    <property type="entry name" value="Hexapep_transf_CS"/>
</dbReference>
<evidence type="ECO:0000256" key="1">
    <source>
        <dbReference type="ARBA" id="ARBA00007707"/>
    </source>
</evidence>
<dbReference type="AlphaFoldDB" id="A0A0E3UNN5"/>
<comment type="similarity">
    <text evidence="1">In the C-terminal section; belongs to the transferase hexapeptide repeat family.</text>
</comment>
<proteinExistence type="inferred from homology"/>
<dbReference type="Proteomes" id="UP000033067">
    <property type="component" value="Chromosome"/>
</dbReference>
<keyword evidence="4" id="KW-0677">Repeat</keyword>
<dbReference type="PROSITE" id="PS00101">
    <property type="entry name" value="HEXAPEP_TRANSFERASES"/>
    <property type="match status" value="1"/>
</dbReference>
<dbReference type="Pfam" id="PF00132">
    <property type="entry name" value="Hexapep"/>
    <property type="match status" value="1"/>
</dbReference>
<dbReference type="PANTHER" id="PTHR43584:SF8">
    <property type="entry name" value="N-ACETYLMURAMATE ALPHA-1-PHOSPHATE URIDYLYLTRANSFERASE"/>
    <property type="match status" value="1"/>
</dbReference>
<dbReference type="SUPFAM" id="SSF51161">
    <property type="entry name" value="Trimeric LpxA-like enzymes"/>
    <property type="match status" value="1"/>
</dbReference>
<dbReference type="KEGG" id="psuw:WQ53_10435"/>
<evidence type="ECO:0000256" key="4">
    <source>
        <dbReference type="ARBA" id="ARBA00022737"/>
    </source>
</evidence>
<organism evidence="6 7">
    <name type="scientific">Pseudoxanthomonas suwonensis</name>
    <dbReference type="NCBI Taxonomy" id="314722"/>
    <lineage>
        <taxon>Bacteria</taxon>
        <taxon>Pseudomonadati</taxon>
        <taxon>Pseudomonadota</taxon>
        <taxon>Gammaproteobacteria</taxon>
        <taxon>Lysobacterales</taxon>
        <taxon>Lysobacteraceae</taxon>
        <taxon>Pseudoxanthomonas</taxon>
    </lineage>
</organism>
<accession>A0A0E3UNN5</accession>
<evidence type="ECO:0000256" key="2">
    <source>
        <dbReference type="ARBA" id="ARBA00007947"/>
    </source>
</evidence>
<sequence>MWWTELQAQAERLQSLQPHRDAGVRIAPGAVLEGAVRVEAGAVVCHGACIAGPVVIGAGCRIGNYAMIRGPAWIGPGTRVGYATEIKNAIVGRGVCIGPLCFVADSRLEDEVYLGAMVRTSNHRLDGKTVAVRIDGAEHDTGLEKLGCLVGARARLGIQVVVLPGRVVAPGSLFAPRITIERNLPAGRYRLRQALERF</sequence>
<dbReference type="RefSeq" id="WP_052632099.1">
    <property type="nucleotide sequence ID" value="NZ_CP011144.1"/>
</dbReference>
<dbReference type="PANTHER" id="PTHR43584">
    <property type="entry name" value="NUCLEOTIDYL TRANSFERASE"/>
    <property type="match status" value="1"/>
</dbReference>
<dbReference type="EMBL" id="CP011144">
    <property type="protein sequence ID" value="AKC87100.1"/>
    <property type="molecule type" value="Genomic_DNA"/>
</dbReference>
<dbReference type="Gene3D" id="2.160.10.10">
    <property type="entry name" value="Hexapeptide repeat proteins"/>
    <property type="match status" value="1"/>
</dbReference>
<evidence type="ECO:0000313" key="7">
    <source>
        <dbReference type="Proteomes" id="UP000033067"/>
    </source>
</evidence>
<keyword evidence="3 6" id="KW-0808">Transferase</keyword>
<keyword evidence="5" id="KW-0012">Acyltransferase</keyword>
<dbReference type="GO" id="GO:0016746">
    <property type="term" value="F:acyltransferase activity"/>
    <property type="evidence" value="ECO:0007669"/>
    <property type="project" value="UniProtKB-KW"/>
</dbReference>
<keyword evidence="7" id="KW-1185">Reference proteome</keyword>
<dbReference type="GO" id="GO:0016779">
    <property type="term" value="F:nucleotidyltransferase activity"/>
    <property type="evidence" value="ECO:0007669"/>
    <property type="project" value="UniProtKB-ARBA"/>
</dbReference>
<name>A0A0E3UNN5_9GAMM</name>
<evidence type="ECO:0000256" key="5">
    <source>
        <dbReference type="ARBA" id="ARBA00023315"/>
    </source>
</evidence>
<dbReference type="InterPro" id="IPR050065">
    <property type="entry name" value="GlmU-like"/>
</dbReference>
<dbReference type="PATRIC" id="fig|314722.6.peg.2249"/>
<comment type="similarity">
    <text evidence="2">In the N-terminal section; belongs to the N-acetylglucosamine-1-phosphate uridyltransferase family.</text>
</comment>
<dbReference type="InterPro" id="IPR001451">
    <property type="entry name" value="Hexapep"/>
</dbReference>
<protein>
    <submittedName>
        <fullName evidence="6">Acetyltransferase</fullName>
    </submittedName>
</protein>
<reference evidence="6 7" key="1">
    <citation type="journal article" date="2015" name="Genome Announc.">
        <title>Complete Genome Sequence of Pseudoxanthomonas suwonensis Strain J1, a Cellulose-Degrading Bacterium Isolated from Leaf- and Wood-Enriched Soil.</title>
        <authorList>
            <person name="Hou L."/>
            <person name="Jiang J."/>
            <person name="Xu Z."/>
            <person name="Zhou Y."/>
            <person name="Leung F.C."/>
        </authorList>
    </citation>
    <scope>NUCLEOTIDE SEQUENCE [LARGE SCALE GENOMIC DNA]</scope>
    <source>
        <strain evidence="6 7">J1</strain>
    </source>
</reference>
<dbReference type="OrthoDB" id="6046254at2"/>
<dbReference type="InterPro" id="IPR011004">
    <property type="entry name" value="Trimer_LpxA-like_sf"/>
</dbReference>